<proteinExistence type="predicted"/>
<dbReference type="AlphaFoldDB" id="A0A9D4S5A2"/>
<dbReference type="Proteomes" id="UP000828390">
    <property type="component" value="Unassembled WGS sequence"/>
</dbReference>
<dbReference type="EMBL" id="JAIWYP010000001">
    <property type="protein sequence ID" value="KAH3891013.1"/>
    <property type="molecule type" value="Genomic_DNA"/>
</dbReference>
<evidence type="ECO:0000313" key="2">
    <source>
        <dbReference type="Proteomes" id="UP000828390"/>
    </source>
</evidence>
<sequence length="87" mass="9920">MSGRLPQPQMSVKRFVLALWKQLADLGFSKQLALPSNFPKLMQENINIDSYNIPRLGAIINRVKSNVSNTNDFTNVIRLHPEQPLMN</sequence>
<name>A0A9D4S5A2_DREPO</name>
<gene>
    <name evidence="1" type="ORF">DPMN_015104</name>
</gene>
<protein>
    <submittedName>
        <fullName evidence="1">Uncharacterized protein</fullName>
    </submittedName>
</protein>
<comment type="caution">
    <text evidence="1">The sequence shown here is derived from an EMBL/GenBank/DDBJ whole genome shotgun (WGS) entry which is preliminary data.</text>
</comment>
<reference evidence="1" key="1">
    <citation type="journal article" date="2019" name="bioRxiv">
        <title>The Genome of the Zebra Mussel, Dreissena polymorpha: A Resource for Invasive Species Research.</title>
        <authorList>
            <person name="McCartney M.A."/>
            <person name="Auch B."/>
            <person name="Kono T."/>
            <person name="Mallez S."/>
            <person name="Zhang Y."/>
            <person name="Obille A."/>
            <person name="Becker A."/>
            <person name="Abrahante J.E."/>
            <person name="Garbe J."/>
            <person name="Badalamenti J.P."/>
            <person name="Herman A."/>
            <person name="Mangelson H."/>
            <person name="Liachko I."/>
            <person name="Sullivan S."/>
            <person name="Sone E.D."/>
            <person name="Koren S."/>
            <person name="Silverstein K.A.T."/>
            <person name="Beckman K.B."/>
            <person name="Gohl D.M."/>
        </authorList>
    </citation>
    <scope>NUCLEOTIDE SEQUENCE</scope>
    <source>
        <strain evidence="1">Duluth1</strain>
        <tissue evidence="1">Whole animal</tissue>
    </source>
</reference>
<accession>A0A9D4S5A2</accession>
<evidence type="ECO:0000313" key="1">
    <source>
        <dbReference type="EMBL" id="KAH3891013.1"/>
    </source>
</evidence>
<organism evidence="1 2">
    <name type="scientific">Dreissena polymorpha</name>
    <name type="common">Zebra mussel</name>
    <name type="synonym">Mytilus polymorpha</name>
    <dbReference type="NCBI Taxonomy" id="45954"/>
    <lineage>
        <taxon>Eukaryota</taxon>
        <taxon>Metazoa</taxon>
        <taxon>Spiralia</taxon>
        <taxon>Lophotrochozoa</taxon>
        <taxon>Mollusca</taxon>
        <taxon>Bivalvia</taxon>
        <taxon>Autobranchia</taxon>
        <taxon>Heteroconchia</taxon>
        <taxon>Euheterodonta</taxon>
        <taxon>Imparidentia</taxon>
        <taxon>Neoheterodontei</taxon>
        <taxon>Myida</taxon>
        <taxon>Dreissenoidea</taxon>
        <taxon>Dreissenidae</taxon>
        <taxon>Dreissena</taxon>
    </lineage>
</organism>
<reference evidence="1" key="2">
    <citation type="submission" date="2020-11" db="EMBL/GenBank/DDBJ databases">
        <authorList>
            <person name="McCartney M.A."/>
            <person name="Auch B."/>
            <person name="Kono T."/>
            <person name="Mallez S."/>
            <person name="Becker A."/>
            <person name="Gohl D.M."/>
            <person name="Silverstein K.A.T."/>
            <person name="Koren S."/>
            <person name="Bechman K.B."/>
            <person name="Herman A."/>
            <person name="Abrahante J.E."/>
            <person name="Garbe J."/>
        </authorList>
    </citation>
    <scope>NUCLEOTIDE SEQUENCE</scope>
    <source>
        <strain evidence="1">Duluth1</strain>
        <tissue evidence="1">Whole animal</tissue>
    </source>
</reference>
<keyword evidence="2" id="KW-1185">Reference proteome</keyword>